<reference evidence="1" key="2">
    <citation type="submission" date="2025-09" db="UniProtKB">
        <authorList>
            <consortium name="EnsemblPlants"/>
        </authorList>
    </citation>
    <scope>IDENTIFICATION</scope>
</reference>
<reference evidence="1" key="1">
    <citation type="submission" date="2021-05" db="EMBL/GenBank/DDBJ databases">
        <authorList>
            <person name="Scholz U."/>
            <person name="Mascher M."/>
            <person name="Fiebig A."/>
        </authorList>
    </citation>
    <scope>NUCLEOTIDE SEQUENCE [LARGE SCALE GENOMIC DNA]</scope>
</reference>
<sequence>MPHTEQAARHGHPACTVASMSGGPPSPPPPPRQRPGFAWRRHQWRRGGGRRGIGVGRRRRIGIVHVAHVGSDAGRGRRLGFRLMYWDCGRLQSHYLKISKIFCWVINLFPKKKWTPPSSINSPVPSPPRQPRLPLSAHRPLPLHYSSLPRPQLKQPDMSGSYSSRLRAGASAGGGLGATTVLAAKVAFASAALAAAASLLRAVLPQLVSGADAFLWKLYLFVTVHVIIFVIWKLSDNKHFHAAAHKDPWAPVPHNPAPTLLTEVAAPKTMKRKVDFAPADGVVRGEEFRVLPPVSRPHDAAIAARAEGYRVPPPVSRPHLEASASPVDEGVVSPGSCGAESCVTTESEGDAASSDVAASAYVPAADAWRSVAHVPERAVIERGLSLPPPQAMAATAEHFDGGDHDEGGGDDDLDATWNAIMQKTRPATAPASSSPSAPAPRSSPPRPAPSPRPRAREPSVGAAELSKRSEDFIKKIHNSFGRHQ</sequence>
<keyword evidence="2" id="KW-1185">Reference proteome</keyword>
<dbReference type="EnsemblPlants" id="AVESA.00010b.r2.6AG1072560.1">
    <property type="protein sequence ID" value="AVESA.00010b.r2.6AG1072560.1.CDS"/>
    <property type="gene ID" value="AVESA.00010b.r2.6AG1072560"/>
</dbReference>
<dbReference type="Proteomes" id="UP001732700">
    <property type="component" value="Chromosome 6A"/>
</dbReference>
<evidence type="ECO:0000313" key="2">
    <source>
        <dbReference type="Proteomes" id="UP001732700"/>
    </source>
</evidence>
<protein>
    <submittedName>
        <fullName evidence="1">Uncharacterized protein</fullName>
    </submittedName>
</protein>
<name>A0ACD5Z3G9_AVESA</name>
<proteinExistence type="predicted"/>
<accession>A0ACD5Z3G9</accession>
<organism evidence="1 2">
    <name type="scientific">Avena sativa</name>
    <name type="common">Oat</name>
    <dbReference type="NCBI Taxonomy" id="4498"/>
    <lineage>
        <taxon>Eukaryota</taxon>
        <taxon>Viridiplantae</taxon>
        <taxon>Streptophyta</taxon>
        <taxon>Embryophyta</taxon>
        <taxon>Tracheophyta</taxon>
        <taxon>Spermatophyta</taxon>
        <taxon>Magnoliopsida</taxon>
        <taxon>Liliopsida</taxon>
        <taxon>Poales</taxon>
        <taxon>Poaceae</taxon>
        <taxon>BOP clade</taxon>
        <taxon>Pooideae</taxon>
        <taxon>Poodae</taxon>
        <taxon>Poeae</taxon>
        <taxon>Poeae Chloroplast Group 1 (Aveneae type)</taxon>
        <taxon>Aveninae</taxon>
        <taxon>Avena</taxon>
    </lineage>
</organism>
<evidence type="ECO:0000313" key="1">
    <source>
        <dbReference type="EnsemblPlants" id="AVESA.00010b.r2.6AG1072560.1.CDS"/>
    </source>
</evidence>